<comment type="caution">
    <text evidence="1">The sequence shown here is derived from an EMBL/GenBank/DDBJ whole genome shotgun (WGS) entry which is preliminary data.</text>
</comment>
<proteinExistence type="predicted"/>
<protein>
    <submittedName>
        <fullName evidence="1">Uncharacterized protein DUF2855</fullName>
    </submittedName>
</protein>
<name>A0A4R6Y1G3_9GAMM</name>
<accession>A0A4R6Y1G3</accession>
<dbReference type="Proteomes" id="UP000295724">
    <property type="component" value="Unassembled WGS sequence"/>
</dbReference>
<organism evidence="1 2">
    <name type="scientific">Marinicella litoralis</name>
    <dbReference type="NCBI Taxonomy" id="644220"/>
    <lineage>
        <taxon>Bacteria</taxon>
        <taxon>Pseudomonadati</taxon>
        <taxon>Pseudomonadota</taxon>
        <taxon>Gammaproteobacteria</taxon>
        <taxon>Lysobacterales</taxon>
        <taxon>Marinicellaceae</taxon>
        <taxon>Marinicella</taxon>
    </lineage>
</organism>
<dbReference type="EMBL" id="SNZB01000002">
    <property type="protein sequence ID" value="TDR22798.1"/>
    <property type="molecule type" value="Genomic_DNA"/>
</dbReference>
<gene>
    <name evidence="1" type="ORF">C8D91_1291</name>
</gene>
<evidence type="ECO:0000313" key="1">
    <source>
        <dbReference type="EMBL" id="TDR22798.1"/>
    </source>
</evidence>
<dbReference type="RefSeq" id="WP_099019413.1">
    <property type="nucleotide sequence ID" value="NZ_NIHB01000002.1"/>
</dbReference>
<reference evidence="1 2" key="1">
    <citation type="submission" date="2019-03" db="EMBL/GenBank/DDBJ databases">
        <title>Genomic Encyclopedia of Type Strains, Phase IV (KMG-IV): sequencing the most valuable type-strain genomes for metagenomic binning, comparative biology and taxonomic classification.</title>
        <authorList>
            <person name="Goeker M."/>
        </authorList>
    </citation>
    <scope>NUCLEOTIDE SEQUENCE [LARGE SCALE GENOMIC DNA]</scope>
    <source>
        <strain evidence="1 2">DSM 25488</strain>
    </source>
</reference>
<dbReference type="AlphaFoldDB" id="A0A4R6Y1G3"/>
<dbReference type="InterPro" id="IPR021276">
    <property type="entry name" value="DUF2855"/>
</dbReference>
<sequence length="361" mass="40774">MSEFQVHKQDISQTRLLDTRKGNEILDGQIKIKIEAFSFTANNITYWAMGDKLAYWQFFPASVNQTSEWGIIPVWGFAEVVESTHTGINVGERLFGYLPTANEWLIQPVKTAITVLFDGSSHRSKLPPGYNMYRRVQAESGYNPKHDALRMLLFPLHITSFCIHDMLSSQQYLSAEQIIILSASSKTSLGLAYALQQDESAPTVVAMTSARNLAFVKKTGYYQQVISYDDMVQIDGNKKSIIIDMSGNGDLITQLHAKLKDNMLYSSQVGLTHWDETAKGTGFIANRSKMFFAPSHIQQRYQQWGAEKFEQLANEFMHKAAIDSQRWLKITTVKGLKGLSEQFNSVCHGQLPPEQGLIIQM</sequence>
<dbReference type="OrthoDB" id="8953110at2"/>
<dbReference type="Pfam" id="PF11017">
    <property type="entry name" value="DUF2855"/>
    <property type="match status" value="1"/>
</dbReference>
<evidence type="ECO:0000313" key="2">
    <source>
        <dbReference type="Proteomes" id="UP000295724"/>
    </source>
</evidence>
<keyword evidence="2" id="KW-1185">Reference proteome</keyword>